<sequence length="191" mass="19849">MGSGCARSFLALPHDDGAARTVRAHLAAVGAGWNPQVLHAALLLATEAVTNAVRHAPEAPVLVRIADDDEQLGIEVVDGGTSPLPPSRCQGSRMPTTCHLGGRGLPLYGLLSDGWGSQLEQVEEDDDPDGAARSERHVVWFTLAHSAQPLTRAAGRERRTRAQPAAPTGQRTTGAPGFAALHAAPRVAAAG</sequence>
<evidence type="ECO:0000259" key="3">
    <source>
        <dbReference type="Pfam" id="PF13581"/>
    </source>
</evidence>
<dbReference type="EMBL" id="VKAC01000002">
    <property type="protein sequence ID" value="TXR57448.1"/>
    <property type="molecule type" value="Genomic_DNA"/>
</dbReference>
<dbReference type="GO" id="GO:0005524">
    <property type="term" value="F:ATP binding"/>
    <property type="evidence" value="ECO:0007669"/>
    <property type="project" value="UniProtKB-KW"/>
</dbReference>
<dbReference type="AlphaFoldDB" id="A0A5C8ZJU1"/>
<feature type="domain" description="Histidine kinase/HSP90-like ATPase" evidence="3">
    <location>
        <begin position="15"/>
        <end position="113"/>
    </location>
</feature>
<protein>
    <submittedName>
        <fullName evidence="4">ATP-binding protein</fullName>
    </submittedName>
</protein>
<dbReference type="SUPFAM" id="SSF55874">
    <property type="entry name" value="ATPase domain of HSP90 chaperone/DNA topoisomerase II/histidine kinase"/>
    <property type="match status" value="1"/>
</dbReference>
<evidence type="ECO:0000313" key="5">
    <source>
        <dbReference type="Proteomes" id="UP000321234"/>
    </source>
</evidence>
<feature type="region of interest" description="Disordered" evidence="2">
    <location>
        <begin position="149"/>
        <end position="191"/>
    </location>
</feature>
<dbReference type="Pfam" id="PF13581">
    <property type="entry name" value="HATPase_c_2"/>
    <property type="match status" value="1"/>
</dbReference>
<evidence type="ECO:0000313" key="4">
    <source>
        <dbReference type="EMBL" id="TXR57448.1"/>
    </source>
</evidence>
<reference evidence="4 5" key="1">
    <citation type="submission" date="2019-07" db="EMBL/GenBank/DDBJ databases">
        <title>Quadrisphaera sp. strain DD2A genome sequencing and assembly.</title>
        <authorList>
            <person name="Kim I."/>
        </authorList>
    </citation>
    <scope>NUCLEOTIDE SEQUENCE [LARGE SCALE GENOMIC DNA]</scope>
    <source>
        <strain evidence="4 5">DD2A</strain>
    </source>
</reference>
<feature type="compositionally biased region" description="Low complexity" evidence="2">
    <location>
        <begin position="179"/>
        <end position="191"/>
    </location>
</feature>
<keyword evidence="1" id="KW-0418">Kinase</keyword>
<proteinExistence type="predicted"/>
<keyword evidence="1" id="KW-0723">Serine/threonine-protein kinase</keyword>
<dbReference type="CDD" id="cd16936">
    <property type="entry name" value="HATPase_RsbW-like"/>
    <property type="match status" value="1"/>
</dbReference>
<dbReference type="Gene3D" id="3.30.565.10">
    <property type="entry name" value="Histidine kinase-like ATPase, C-terminal domain"/>
    <property type="match status" value="1"/>
</dbReference>
<evidence type="ECO:0000256" key="1">
    <source>
        <dbReference type="ARBA" id="ARBA00022527"/>
    </source>
</evidence>
<dbReference type="InterPro" id="IPR050267">
    <property type="entry name" value="Anti-sigma-factor_SerPK"/>
</dbReference>
<keyword evidence="4" id="KW-0547">Nucleotide-binding</keyword>
<dbReference type="GO" id="GO:0004674">
    <property type="term" value="F:protein serine/threonine kinase activity"/>
    <property type="evidence" value="ECO:0007669"/>
    <property type="project" value="UniProtKB-KW"/>
</dbReference>
<keyword evidence="4" id="KW-0067">ATP-binding</keyword>
<keyword evidence="5" id="KW-1185">Reference proteome</keyword>
<evidence type="ECO:0000256" key="2">
    <source>
        <dbReference type="SAM" id="MobiDB-lite"/>
    </source>
</evidence>
<keyword evidence="1" id="KW-0808">Transferase</keyword>
<accession>A0A5C8ZJU1</accession>
<name>A0A5C8ZJU1_9ACTN</name>
<dbReference type="OrthoDB" id="3214274at2"/>
<dbReference type="InterPro" id="IPR003594">
    <property type="entry name" value="HATPase_dom"/>
</dbReference>
<dbReference type="PANTHER" id="PTHR35526:SF3">
    <property type="entry name" value="ANTI-SIGMA-F FACTOR RSBW"/>
    <property type="match status" value="1"/>
</dbReference>
<comment type="caution">
    <text evidence="4">The sequence shown here is derived from an EMBL/GenBank/DDBJ whole genome shotgun (WGS) entry which is preliminary data.</text>
</comment>
<organism evidence="4 5">
    <name type="scientific">Quadrisphaera setariae</name>
    <dbReference type="NCBI Taxonomy" id="2593304"/>
    <lineage>
        <taxon>Bacteria</taxon>
        <taxon>Bacillati</taxon>
        <taxon>Actinomycetota</taxon>
        <taxon>Actinomycetes</taxon>
        <taxon>Kineosporiales</taxon>
        <taxon>Kineosporiaceae</taxon>
        <taxon>Quadrisphaera</taxon>
    </lineage>
</organism>
<dbReference type="Proteomes" id="UP000321234">
    <property type="component" value="Unassembled WGS sequence"/>
</dbReference>
<dbReference type="PANTHER" id="PTHR35526">
    <property type="entry name" value="ANTI-SIGMA-F FACTOR RSBW-RELATED"/>
    <property type="match status" value="1"/>
</dbReference>
<gene>
    <name evidence="4" type="ORF">FMM08_04150</name>
</gene>
<dbReference type="RefSeq" id="WP_147925089.1">
    <property type="nucleotide sequence ID" value="NZ_VKAC01000002.1"/>
</dbReference>
<dbReference type="InterPro" id="IPR036890">
    <property type="entry name" value="HATPase_C_sf"/>
</dbReference>